<dbReference type="GO" id="GO:0004657">
    <property type="term" value="F:proline dehydrogenase activity"/>
    <property type="evidence" value="ECO:0007669"/>
    <property type="project" value="UniProtKB-UniRule"/>
</dbReference>
<dbReference type="FunFam" id="3.40.309.10:FF:000005">
    <property type="entry name" value="1-pyrroline-5-carboxylate dehydrogenase 1"/>
    <property type="match status" value="1"/>
</dbReference>
<dbReference type="EC" id="1.5.5.2" evidence="5"/>
<keyword evidence="5" id="KW-0805">Transcription regulation</keyword>
<dbReference type="NCBIfam" id="NF008869">
    <property type="entry name" value="PRK11904.1"/>
    <property type="match status" value="1"/>
</dbReference>
<comment type="catalytic activity">
    <reaction evidence="5">
        <text>L-proline + a quinone = (S)-1-pyrroline-5-carboxylate + a quinol + H(+)</text>
        <dbReference type="Rhea" id="RHEA:23784"/>
        <dbReference type="ChEBI" id="CHEBI:15378"/>
        <dbReference type="ChEBI" id="CHEBI:17388"/>
        <dbReference type="ChEBI" id="CHEBI:24646"/>
        <dbReference type="ChEBI" id="CHEBI:60039"/>
        <dbReference type="ChEBI" id="CHEBI:132124"/>
        <dbReference type="EC" id="1.5.5.2"/>
    </reaction>
</comment>
<dbReference type="PIRSF" id="PIRSF000197">
    <property type="entry name" value="Bifunct_PutA"/>
    <property type="match status" value="1"/>
</dbReference>
<dbReference type="Pfam" id="PF14850">
    <property type="entry name" value="Pro_dh-DNA_bdg"/>
    <property type="match status" value="1"/>
</dbReference>
<dbReference type="Pfam" id="PF01619">
    <property type="entry name" value="Pro_dh"/>
    <property type="match status" value="1"/>
</dbReference>
<keyword evidence="3 5" id="KW-0520">NAD</keyword>
<dbReference type="UniPathway" id="UPA00261">
    <property type="reaction ID" value="UER00373"/>
</dbReference>
<dbReference type="SUPFAM" id="SSF53720">
    <property type="entry name" value="ALDH-like"/>
    <property type="match status" value="2"/>
</dbReference>
<keyword evidence="11" id="KW-1185">Reference proteome</keyword>
<dbReference type="EC" id="1.2.1.88" evidence="5"/>
<comment type="catalytic activity">
    <reaction evidence="4 5">
        <text>L-glutamate 5-semialdehyde + NAD(+) + H2O = L-glutamate + NADH + 2 H(+)</text>
        <dbReference type="Rhea" id="RHEA:30235"/>
        <dbReference type="ChEBI" id="CHEBI:15377"/>
        <dbReference type="ChEBI" id="CHEBI:15378"/>
        <dbReference type="ChEBI" id="CHEBI:29985"/>
        <dbReference type="ChEBI" id="CHEBI:57540"/>
        <dbReference type="ChEBI" id="CHEBI:57945"/>
        <dbReference type="ChEBI" id="CHEBI:58066"/>
        <dbReference type="EC" id="1.2.1.88"/>
    </reaction>
</comment>
<keyword evidence="2 5" id="KW-0560">Oxidoreductase</keyword>
<comment type="similarity">
    <text evidence="5">In the C-terminal section; belongs to the aldehyde dehydrogenase family.</text>
</comment>
<evidence type="ECO:0000256" key="2">
    <source>
        <dbReference type="ARBA" id="ARBA00023002"/>
    </source>
</evidence>
<dbReference type="PROSITE" id="PS00070">
    <property type="entry name" value="ALDEHYDE_DEHYDR_CYS"/>
    <property type="match status" value="1"/>
</dbReference>
<evidence type="ECO:0000259" key="9">
    <source>
        <dbReference type="Pfam" id="PF14850"/>
    </source>
</evidence>
<keyword evidence="5" id="KW-0274">FAD</keyword>
<keyword evidence="5" id="KW-0804">Transcription</keyword>
<gene>
    <name evidence="10" type="ORF">C0039_06445</name>
</gene>
<dbReference type="Pfam" id="PF00171">
    <property type="entry name" value="Aldedh"/>
    <property type="match status" value="1"/>
</dbReference>
<evidence type="ECO:0000313" key="10">
    <source>
        <dbReference type="EMBL" id="PLW69645.1"/>
    </source>
</evidence>
<dbReference type="PANTHER" id="PTHR42862:SF1">
    <property type="entry name" value="DELTA-1-PYRROLINE-5-CARBOXYLATE DEHYDROGENASE 2, ISOFORM A-RELATED"/>
    <property type="match status" value="1"/>
</dbReference>
<evidence type="ECO:0000313" key="11">
    <source>
        <dbReference type="Proteomes" id="UP000235005"/>
    </source>
</evidence>
<comment type="pathway">
    <text evidence="5">Amino-acid degradation; L-proline degradation into L-glutamate; L-glutamate from L-proline: step 1/2.</text>
</comment>
<feature type="active site" evidence="6">
    <location>
        <position position="820"/>
    </location>
</feature>
<dbReference type="GO" id="GO:0003700">
    <property type="term" value="F:DNA-binding transcription factor activity"/>
    <property type="evidence" value="ECO:0007669"/>
    <property type="project" value="InterPro"/>
</dbReference>
<evidence type="ECO:0000256" key="6">
    <source>
        <dbReference type="PIRSR" id="PIRSR000197-1"/>
    </source>
</evidence>
<dbReference type="Proteomes" id="UP000235005">
    <property type="component" value="Unassembled WGS sequence"/>
</dbReference>
<protein>
    <recommendedName>
        <fullName evidence="5">Bifunctional protein PutA</fullName>
    </recommendedName>
    <domain>
        <recommendedName>
            <fullName evidence="5">Proline dehydrogenase</fullName>
            <ecNumber evidence="5">1.5.5.2</ecNumber>
        </recommendedName>
        <alternativeName>
            <fullName evidence="5">Proline oxidase</fullName>
        </alternativeName>
    </domain>
    <domain>
        <recommendedName>
            <fullName evidence="5">Delta-1-pyrroline-5-carboxylate dehydrogenase</fullName>
            <shortName evidence="5">P5C dehydrogenase</shortName>
            <ecNumber evidence="5">1.2.1.88</ecNumber>
        </recommendedName>
        <alternativeName>
            <fullName evidence="5">L-glutamate gamma-semialdehyde dehydrogenase</fullName>
        </alternativeName>
    </domain>
</protein>
<feature type="domain" description="Aldehyde dehydrogenase" evidence="7">
    <location>
        <begin position="566"/>
        <end position="1009"/>
    </location>
</feature>
<dbReference type="SUPFAM" id="SSF81935">
    <property type="entry name" value="N-terminal domain of bifunctional PutA protein"/>
    <property type="match status" value="1"/>
</dbReference>
<dbReference type="CDD" id="cd07125">
    <property type="entry name" value="ALDH_PutA-P5CDH"/>
    <property type="match status" value="1"/>
</dbReference>
<evidence type="ECO:0000256" key="1">
    <source>
        <dbReference type="ARBA" id="ARBA00004786"/>
    </source>
</evidence>
<dbReference type="InterPro" id="IPR016162">
    <property type="entry name" value="Ald_DH_N"/>
</dbReference>
<reference evidence="10 11" key="1">
    <citation type="submission" date="2018-01" db="EMBL/GenBank/DDBJ databases">
        <title>The draft genome sequence of Halioglobus lutimaris HF004.</title>
        <authorList>
            <person name="Du Z.-J."/>
            <person name="Shi M.-J."/>
        </authorList>
    </citation>
    <scope>NUCLEOTIDE SEQUENCE [LARGE SCALE GENOMIC DNA]</scope>
    <source>
        <strain evidence="10 11">HF004</strain>
    </source>
</reference>
<keyword evidence="5" id="KW-0678">Repressor</keyword>
<dbReference type="InterPro" id="IPR024089">
    <property type="entry name" value="PRODH_PutA_dom_I/II"/>
</dbReference>
<dbReference type="Gene3D" id="3.40.605.10">
    <property type="entry name" value="Aldehyde Dehydrogenase, Chain A, domain 1"/>
    <property type="match status" value="1"/>
</dbReference>
<evidence type="ECO:0000256" key="3">
    <source>
        <dbReference type="ARBA" id="ARBA00023027"/>
    </source>
</evidence>
<keyword evidence="5" id="KW-0285">Flavoprotein</keyword>
<feature type="domain" description="Proline dehydrogenase" evidence="8">
    <location>
        <begin position="183"/>
        <end position="477"/>
    </location>
</feature>
<dbReference type="OrthoDB" id="5887723at2"/>
<sequence length="1270" mass="137004">MLLVQLRERIIEATYADEHSSVTKLLSGLALNPQQRADVLEKSKKLVKLCREDKHGKGTLDSFLEEFGLSNKEGVALMCLAEALLRVPDSRTADRLISEKILSGNWSEHQGKSDSVFVNASTWGLMLTGAVVELPREYRERPGNAVKHLISRLGEPIVRAGVLQAMRIMGGQYVLGRSIGEAVKRGRKQNTRATRFSFDMLGEGARTESDALRYFESYASAIREIGSGNTLAEPVTADGISVKLSALHPRYHYSHREAVLQSLLPRIRELCVLAARYNIGLSIDAEESERLELSLDIFEALARDEELTAWQGLGLVLQTYQKRAPYVVDWLVELARETGRRIPVRLVKGAYWDAEIKRAQELGMPEYPVFTRKANTDACYLHCAEKVLKEPQRIFPQFATHNAYTAAMVLELAGDAEFEFQRLHGMGHILYKHLVQLCPHRDVAVRVYAPVGSHKDLLPYLVRRLLENGANSSFVNRFLDDDVPVDELLEDVYEQVQAVPVYRHSGIPRPPDLFSSQPDQRSNSRGFDLELSTHADTLLAQVNTAAPECIHAGALVDGETTLASPVRVASPADHSCTVGWVSDASQDTALRALASADGGQGAWNALGAARRAEILGDVAQRYEDNYLELVSLLSREAGRTLNDCVAEVREAIDFCRYYANQAMQTMGEGSGLQGRGTFLCISPWNFPLAIFTGQVAAALVTGNAVLAKPAEQTPLIAFRAVQLFHQAGVPTAVLHLLPGDGASLGSVLLNDSRVTGVAFTGSTATASLINRQVAQRPGRGISLIAETGGQNCMIADSTALPEQLVDDVIESAFSSAGQRCSALRVLFIQADIADQVIEMLRGALLCRHIGEPWLLSTDFGPVIDQDAQRMLLAHIEMMKQKAHLLGNLNADTPDLQGTYVAPHIFEIDSLEQLDGEVFGPVLHVVRYKAEEIDAVIDSINQTGFGLTLGVHSRIEAFARYVFAHTLAGNTYVNRNMVGAVVGVNPFGGTGLSGTGPKAGGPHYLYRFTRPAVTAGPVPDPVSVQLAAGGDHSDSVDAQLQAAHRAHLSWRARPGQVRADVLRHCVHVLSTGGAAVFEQLAQLAEGAISEPLVMPGPTGEEDTLMLTGKGVVACLATEPDSADTIAVQVGLAMAAGCAAVLADGAAHDAIIQALRRCLAECSVDENLVCSVAPGDARQVLTSKAVVAATVNGRVAESSSLRVLLASRKGPLVPLVEVPGGQGLSRAADWLCMLIPLMVERTFTDNLVAKGGNTQLFNLHEDALPGPAGLSA</sequence>
<dbReference type="InterPro" id="IPR002872">
    <property type="entry name" value="Proline_DH_dom"/>
</dbReference>
<comment type="pathway">
    <text evidence="1 5">Amino-acid degradation; L-proline degradation into L-glutamate; L-glutamate from L-proline: step 2/2.</text>
</comment>
<dbReference type="SUPFAM" id="SSF51730">
    <property type="entry name" value="FAD-linked oxidoreductase"/>
    <property type="match status" value="1"/>
</dbReference>
<dbReference type="GO" id="GO:0010133">
    <property type="term" value="P:L-proline catabolic process to L-glutamate"/>
    <property type="evidence" value="ECO:0007669"/>
    <property type="project" value="UniProtKB-UniRule"/>
</dbReference>
<dbReference type="AlphaFoldDB" id="A0A2N5X575"/>
<dbReference type="PANTHER" id="PTHR42862">
    <property type="entry name" value="DELTA-1-PYRROLINE-5-CARBOXYLATE DEHYDROGENASE 1, ISOFORM A-RELATED"/>
    <property type="match status" value="1"/>
</dbReference>
<dbReference type="InterPro" id="IPR050485">
    <property type="entry name" value="Proline_metab_enzyme"/>
</dbReference>
<feature type="domain" description="Proline dehydrogenase PutA" evidence="9">
    <location>
        <begin position="60"/>
        <end position="173"/>
    </location>
</feature>
<comment type="similarity">
    <text evidence="5">In the N-terminal section; belongs to the proline dehydrogenase family.</text>
</comment>
<dbReference type="InterPro" id="IPR015590">
    <property type="entry name" value="Aldehyde_DH_dom"/>
</dbReference>
<organism evidence="10 11">
    <name type="scientific">Pseudohalioglobus lutimaris</name>
    <dbReference type="NCBI Taxonomy" id="1737061"/>
    <lineage>
        <taxon>Bacteria</taxon>
        <taxon>Pseudomonadati</taxon>
        <taxon>Pseudomonadota</taxon>
        <taxon>Gammaproteobacteria</taxon>
        <taxon>Cellvibrionales</taxon>
        <taxon>Halieaceae</taxon>
        <taxon>Pseudohalioglobus</taxon>
    </lineage>
</organism>
<comment type="cofactor">
    <cofactor evidence="5">
        <name>FAD</name>
        <dbReference type="ChEBI" id="CHEBI:57692"/>
    </cofactor>
</comment>
<keyword evidence="5" id="KW-0642">Proline metabolism</keyword>
<dbReference type="GO" id="GO:0003842">
    <property type="term" value="F:L-glutamate gamma-semialdehyde dehydrogenase activity"/>
    <property type="evidence" value="ECO:0007669"/>
    <property type="project" value="UniProtKB-UniRule"/>
</dbReference>
<dbReference type="InterPro" id="IPR029041">
    <property type="entry name" value="FAD-linked_oxidoreductase-like"/>
</dbReference>
<proteinExistence type="inferred from homology"/>
<dbReference type="InterPro" id="IPR024082">
    <property type="entry name" value="PRODH_PutA_dom_II"/>
</dbReference>
<dbReference type="InterPro" id="IPR016160">
    <property type="entry name" value="Ald_DH_CS_CYS"/>
</dbReference>
<dbReference type="NCBIfam" id="TIGR01238">
    <property type="entry name" value="D1pyr5carbox3"/>
    <property type="match status" value="1"/>
</dbReference>
<dbReference type="Gene3D" id="3.40.309.10">
    <property type="entry name" value="Aldehyde Dehydrogenase, Chain A, domain 2"/>
    <property type="match status" value="1"/>
</dbReference>
<evidence type="ECO:0000256" key="4">
    <source>
        <dbReference type="ARBA" id="ARBA00048142"/>
    </source>
</evidence>
<dbReference type="InterPro" id="IPR016163">
    <property type="entry name" value="Ald_DH_C"/>
</dbReference>
<dbReference type="Gene3D" id="1.20.5.460">
    <property type="entry name" value="Single helix bin"/>
    <property type="match status" value="1"/>
</dbReference>
<evidence type="ECO:0000259" key="8">
    <source>
        <dbReference type="Pfam" id="PF01619"/>
    </source>
</evidence>
<dbReference type="Gene3D" id="3.20.20.220">
    <property type="match status" value="1"/>
</dbReference>
<evidence type="ECO:0000256" key="5">
    <source>
        <dbReference type="PIRNR" id="PIRNR000197"/>
    </source>
</evidence>
<dbReference type="EMBL" id="PKUS01000005">
    <property type="protein sequence ID" value="PLW69645.1"/>
    <property type="molecule type" value="Genomic_DNA"/>
</dbReference>
<keyword evidence="5" id="KW-0238">DNA-binding</keyword>
<dbReference type="InterPro" id="IPR016161">
    <property type="entry name" value="Ald_DH/histidinol_DH"/>
</dbReference>
<dbReference type="GO" id="GO:0003677">
    <property type="term" value="F:DNA binding"/>
    <property type="evidence" value="ECO:0007669"/>
    <property type="project" value="UniProtKB-KW"/>
</dbReference>
<dbReference type="InterPro" id="IPR005933">
    <property type="entry name" value="PutA_C"/>
</dbReference>
<comment type="function">
    <text evidence="5">Oxidizes proline to glutamate for use as a carbon and nitrogen source.</text>
</comment>
<name>A0A2N5X575_9GAMM</name>
<evidence type="ECO:0000259" key="7">
    <source>
        <dbReference type="Pfam" id="PF00171"/>
    </source>
</evidence>
<feature type="active site" evidence="6">
    <location>
        <position position="786"/>
    </location>
</feature>
<dbReference type="InterPro" id="IPR025703">
    <property type="entry name" value="Bifunct_PutA"/>
</dbReference>
<accession>A0A2N5X575</accession>
<dbReference type="RefSeq" id="WP_101517612.1">
    <property type="nucleotide sequence ID" value="NZ_PKUS01000005.1"/>
</dbReference>
<dbReference type="GO" id="GO:0009898">
    <property type="term" value="C:cytoplasmic side of plasma membrane"/>
    <property type="evidence" value="ECO:0007669"/>
    <property type="project" value="TreeGrafter"/>
</dbReference>
<comment type="caution">
    <text evidence="10">The sequence shown here is derived from an EMBL/GenBank/DDBJ whole genome shotgun (WGS) entry which is preliminary data.</text>
</comment>